<evidence type="ECO:0000256" key="6">
    <source>
        <dbReference type="ARBA" id="ARBA00022839"/>
    </source>
</evidence>
<dbReference type="Proteomes" id="UP001145072">
    <property type="component" value="Unassembled WGS sequence"/>
</dbReference>
<keyword evidence="5" id="KW-0347">Helicase</keyword>
<dbReference type="EMBL" id="JAMQJZ010000008">
    <property type="protein sequence ID" value="MDC3420981.1"/>
    <property type="molecule type" value="Genomic_DNA"/>
</dbReference>
<dbReference type="GO" id="GO:0003677">
    <property type="term" value="F:DNA binding"/>
    <property type="evidence" value="ECO:0007669"/>
    <property type="project" value="UniProtKB-KW"/>
</dbReference>
<accession>A0A9X3WMM6</accession>
<evidence type="ECO:0000256" key="9">
    <source>
        <dbReference type="ARBA" id="ARBA00023204"/>
    </source>
</evidence>
<organism evidence="11 12">
    <name type="scientific">Aquibacillus koreensis</name>
    <dbReference type="NCBI Taxonomy" id="279446"/>
    <lineage>
        <taxon>Bacteria</taxon>
        <taxon>Bacillati</taxon>
        <taxon>Bacillota</taxon>
        <taxon>Bacilli</taxon>
        <taxon>Bacillales</taxon>
        <taxon>Bacillaceae</taxon>
        <taxon>Aquibacillus</taxon>
    </lineage>
</organism>
<keyword evidence="9" id="KW-0234">DNA repair</keyword>
<sequence>MKALVGHVNDICTKHRWNEKILIVDSYSIGEEILQAYTHVEFEAINVKIKTVRSLANDIVEVYAEERFQQMEKPVAIHFMYWILHELIDSGKLRYFTGLEITSSFSRSLLDTITQLRMAGYTSENLVETAFVSTNKALDIKHIMHQYEHLLVAYQMWDYASILQKALDLIPPYNNNTIYILQSNLSLTQLEHQFLEILLPNQIEKLPLSKVYGVQTPQFHDLRSVNWSDPTSLSYIYQPKEATEVPEISLFTANTEEMEIKHMFSQIKKSDQAFDKCMMYYTKPEPYVTTVYHLSEKYQIPVTYGEGIPISFSRPGKLIAAISKWMKNKYSVKDFISIIHEGLIEFSNGAPTKVKITKLLRDASIGWDQTRYLSQLDIFIDEQNRKAMESVDEKRINFLQEQVLDAMWLREWFSILFQKLPSIEGKVDYRGLLNACKYMLTDYGRITSALDEVAKSDMLTTLETVLPYADEQLPFFDAFEKLHDLLLTSNINQSNPKPGHLHICSYKRGVYSTRSTVFVVGLDNRAFPGTPSEDPLLLDQERQSLSGFLPILKEKGQQNVYKMLQVLAHTSGPISLSYCHFSINDNRPVSPSHLFLQVYRLATNNERADFKHIKQLPRTLPHVDVLEGKDYWNRLLREEVDKQLDDSMFTTYENLVFGFQAAMSRKQDRFTAYDGLVDVDANELDPRLNKDRTMTAGKLEKLATCPYAYFLGEVLQLRPIEEVTYDPYSWLDAATRGSLLHSIFETFYKQLKKQKQKPMVSEHEELIFKDCKRKNISTRNNPTTS</sequence>
<dbReference type="InterPro" id="IPR027417">
    <property type="entry name" value="P-loop_NTPase"/>
</dbReference>
<dbReference type="GO" id="GO:0004386">
    <property type="term" value="F:helicase activity"/>
    <property type="evidence" value="ECO:0007669"/>
    <property type="project" value="UniProtKB-KW"/>
</dbReference>
<dbReference type="InterPro" id="IPR038726">
    <property type="entry name" value="PDDEXK_AddAB-type"/>
</dbReference>
<keyword evidence="12" id="KW-1185">Reference proteome</keyword>
<comment type="caution">
    <text evidence="11">The sequence shown here is derived from an EMBL/GenBank/DDBJ whole genome shotgun (WGS) entry which is preliminary data.</text>
</comment>
<dbReference type="PANTHER" id="PTHR30591:SF1">
    <property type="entry name" value="RECBCD ENZYME SUBUNIT RECC"/>
    <property type="match status" value="1"/>
</dbReference>
<dbReference type="AlphaFoldDB" id="A0A9X3WMM6"/>
<keyword evidence="2" id="KW-0547">Nucleotide-binding</keyword>
<dbReference type="GO" id="GO:0005524">
    <property type="term" value="F:ATP binding"/>
    <property type="evidence" value="ECO:0007669"/>
    <property type="project" value="UniProtKB-KW"/>
</dbReference>
<evidence type="ECO:0000313" key="12">
    <source>
        <dbReference type="Proteomes" id="UP001145072"/>
    </source>
</evidence>
<evidence type="ECO:0000256" key="3">
    <source>
        <dbReference type="ARBA" id="ARBA00022763"/>
    </source>
</evidence>
<keyword evidence="1" id="KW-0540">Nuclease</keyword>
<dbReference type="Gene3D" id="3.40.50.300">
    <property type="entry name" value="P-loop containing nucleotide triphosphate hydrolases"/>
    <property type="match status" value="1"/>
</dbReference>
<evidence type="ECO:0000256" key="1">
    <source>
        <dbReference type="ARBA" id="ARBA00022722"/>
    </source>
</evidence>
<evidence type="ECO:0000256" key="7">
    <source>
        <dbReference type="ARBA" id="ARBA00022840"/>
    </source>
</evidence>
<keyword evidence="8" id="KW-0238">DNA-binding</keyword>
<keyword evidence="6" id="KW-0269">Exonuclease</keyword>
<evidence type="ECO:0000256" key="4">
    <source>
        <dbReference type="ARBA" id="ARBA00022801"/>
    </source>
</evidence>
<dbReference type="Pfam" id="PF12705">
    <property type="entry name" value="PDDEXK_1"/>
    <property type="match status" value="1"/>
</dbReference>
<dbReference type="SUPFAM" id="SSF52540">
    <property type="entry name" value="P-loop containing nucleoside triphosphate hydrolases"/>
    <property type="match status" value="1"/>
</dbReference>
<reference evidence="11" key="1">
    <citation type="submission" date="2022-06" db="EMBL/GenBank/DDBJ databases">
        <title>Aquibacillus sp. a new bacterium isolated from soil saline samples.</title>
        <authorList>
            <person name="Galisteo C."/>
            <person name="De La Haba R."/>
            <person name="Sanchez-Porro C."/>
            <person name="Ventosa A."/>
        </authorList>
    </citation>
    <scope>NUCLEOTIDE SEQUENCE</scope>
    <source>
        <strain evidence="11">JCM 12387</strain>
    </source>
</reference>
<gene>
    <name evidence="11" type="ORF">NC661_11430</name>
</gene>
<dbReference type="RefSeq" id="WP_259871543.1">
    <property type="nucleotide sequence ID" value="NZ_JAMQJZ010000008.1"/>
</dbReference>
<evidence type="ECO:0000256" key="5">
    <source>
        <dbReference type="ARBA" id="ARBA00022806"/>
    </source>
</evidence>
<evidence type="ECO:0000256" key="2">
    <source>
        <dbReference type="ARBA" id="ARBA00022741"/>
    </source>
</evidence>
<dbReference type="GO" id="GO:0006310">
    <property type="term" value="P:DNA recombination"/>
    <property type="evidence" value="ECO:0007669"/>
    <property type="project" value="TreeGrafter"/>
</dbReference>
<protein>
    <submittedName>
        <fullName evidence="11">PD-(D/E)XK nuclease family protein</fullName>
    </submittedName>
</protein>
<evidence type="ECO:0000256" key="8">
    <source>
        <dbReference type="ARBA" id="ARBA00023125"/>
    </source>
</evidence>
<feature type="domain" description="PD-(D/E)XK endonuclease-like" evidence="10">
    <location>
        <begin position="694"/>
        <end position="765"/>
    </location>
</feature>
<keyword evidence="3" id="KW-0227">DNA damage</keyword>
<dbReference type="PANTHER" id="PTHR30591">
    <property type="entry name" value="RECBCD ENZYME SUBUNIT RECC"/>
    <property type="match status" value="1"/>
</dbReference>
<dbReference type="GO" id="GO:0004527">
    <property type="term" value="F:exonuclease activity"/>
    <property type="evidence" value="ECO:0007669"/>
    <property type="project" value="UniProtKB-KW"/>
</dbReference>
<keyword evidence="7" id="KW-0067">ATP-binding</keyword>
<name>A0A9X3WMM6_9BACI</name>
<evidence type="ECO:0000259" key="10">
    <source>
        <dbReference type="Pfam" id="PF12705"/>
    </source>
</evidence>
<dbReference type="GO" id="GO:0006281">
    <property type="term" value="P:DNA repair"/>
    <property type="evidence" value="ECO:0007669"/>
    <property type="project" value="UniProtKB-KW"/>
</dbReference>
<evidence type="ECO:0000313" key="11">
    <source>
        <dbReference type="EMBL" id="MDC3420981.1"/>
    </source>
</evidence>
<proteinExistence type="predicted"/>
<keyword evidence="4" id="KW-0378">Hydrolase</keyword>